<reference evidence="3" key="1">
    <citation type="submission" date="2020-02" db="EMBL/GenBank/DDBJ databases">
        <authorList>
            <person name="Palmer J.M."/>
        </authorList>
    </citation>
    <scope>NUCLEOTIDE SEQUENCE</scope>
    <source>
        <strain evidence="3">EPUS1.4</strain>
        <tissue evidence="3">Thallus</tissue>
    </source>
</reference>
<dbReference type="InterPro" id="IPR032710">
    <property type="entry name" value="NTF2-like_dom_sf"/>
</dbReference>
<protein>
    <recommendedName>
        <fullName evidence="2">SnoaL-like domain-containing protein</fullName>
    </recommendedName>
</protein>
<dbReference type="SUPFAM" id="SSF54427">
    <property type="entry name" value="NTF2-like"/>
    <property type="match status" value="1"/>
</dbReference>
<dbReference type="Pfam" id="PF13577">
    <property type="entry name" value="SnoaL_4"/>
    <property type="match status" value="1"/>
</dbReference>
<evidence type="ECO:0000259" key="2">
    <source>
        <dbReference type="Pfam" id="PF13577"/>
    </source>
</evidence>
<dbReference type="AlphaFoldDB" id="A0A8H7E0L7"/>
<accession>A0A8H7E0L7</accession>
<dbReference type="OrthoDB" id="2148716at2759"/>
<dbReference type="Proteomes" id="UP000606974">
    <property type="component" value="Unassembled WGS sequence"/>
</dbReference>
<proteinExistence type="predicted"/>
<dbReference type="InterPro" id="IPR037401">
    <property type="entry name" value="SnoaL-like"/>
</dbReference>
<dbReference type="EMBL" id="JAACFV010000136">
    <property type="protein sequence ID" value="KAF7504475.1"/>
    <property type="molecule type" value="Genomic_DNA"/>
</dbReference>
<name>A0A8H7E0L7_9EURO</name>
<feature type="domain" description="SnoaL-like" evidence="2">
    <location>
        <begin position="30"/>
        <end position="161"/>
    </location>
</feature>
<feature type="chain" id="PRO_5034602806" description="SnoaL-like domain-containing protein" evidence="1">
    <location>
        <begin position="24"/>
        <end position="176"/>
    </location>
</feature>
<evidence type="ECO:0000256" key="1">
    <source>
        <dbReference type="SAM" id="SignalP"/>
    </source>
</evidence>
<dbReference type="Gene3D" id="3.10.450.50">
    <property type="match status" value="1"/>
</dbReference>
<evidence type="ECO:0000313" key="3">
    <source>
        <dbReference type="EMBL" id="KAF7504475.1"/>
    </source>
</evidence>
<comment type="caution">
    <text evidence="3">The sequence shown here is derived from an EMBL/GenBank/DDBJ whole genome shotgun (WGS) entry which is preliminary data.</text>
</comment>
<sequence length="176" mass="19703">MKVSISSPSLLPLLLCAPISAFAKDSTNQYLSDVHSIRQTINLYPLAVDYKELDRLDALFTPNATYSIPLTFGTVYGIEAIKEKIRETTGTAKTQHLFASETLTVDSKAGTATGKVYLLETIFGLLGPNVTNTFNGYFNDNFVRTRRGDHWPELEWRFTSREFIPLIPVILPETNP</sequence>
<gene>
    <name evidence="3" type="ORF">GJ744_002155</name>
</gene>
<keyword evidence="4" id="KW-1185">Reference proteome</keyword>
<organism evidence="3 4">
    <name type="scientific">Endocarpon pusillum</name>
    <dbReference type="NCBI Taxonomy" id="364733"/>
    <lineage>
        <taxon>Eukaryota</taxon>
        <taxon>Fungi</taxon>
        <taxon>Dikarya</taxon>
        <taxon>Ascomycota</taxon>
        <taxon>Pezizomycotina</taxon>
        <taxon>Eurotiomycetes</taxon>
        <taxon>Chaetothyriomycetidae</taxon>
        <taxon>Verrucariales</taxon>
        <taxon>Verrucariaceae</taxon>
        <taxon>Endocarpon</taxon>
    </lineage>
</organism>
<keyword evidence="1" id="KW-0732">Signal</keyword>
<evidence type="ECO:0000313" key="4">
    <source>
        <dbReference type="Proteomes" id="UP000606974"/>
    </source>
</evidence>
<feature type="signal peptide" evidence="1">
    <location>
        <begin position="1"/>
        <end position="23"/>
    </location>
</feature>